<protein>
    <submittedName>
        <fullName evidence="1">DUF2125 domain-containing protein</fullName>
    </submittedName>
</protein>
<evidence type="ECO:0000313" key="2">
    <source>
        <dbReference type="Proteomes" id="UP001239680"/>
    </source>
</evidence>
<keyword evidence="2" id="KW-1185">Reference proteome</keyword>
<dbReference type="EMBL" id="JAVDBT010000013">
    <property type="protein sequence ID" value="MDQ2067403.1"/>
    <property type="molecule type" value="Genomic_DNA"/>
</dbReference>
<accession>A0ABU0W0I5</accession>
<evidence type="ECO:0000313" key="1">
    <source>
        <dbReference type="EMBL" id="MDQ2067403.1"/>
    </source>
</evidence>
<name>A0ABU0W0I5_9RHOB</name>
<sequence>MRFLKWLAVLVLLVWLGGWYGGKVLLEKAAPDALNAARAQGLEVEITPPAVSGFPLRWELAGREVTLADPLRGLRWQGPELRLSAPVWAPWSLRADLPAEQLLTLPDQELTLTSTALQAGLRVGPSRDVPLRVVSASAENLSVQSNLGWQISFGEIDVTLREGVTPAGYDLTLDLAPLRPDPAFMQALAKVAVPEMPPSDLPAEVQQIDGDLGITLTAPLDRFARETQPQLQALDIRGLDIAWGALTLAAEGQLTADATGHAEGQIKLQMRGWERLPAVLVASGTLAPKTAPTVAGFLNAIASQSGEPGLLALTLVMKEGRMSLGPFPLGDAPRLR</sequence>
<gene>
    <name evidence="1" type="ORF">Q9295_13575</name>
</gene>
<dbReference type="InterPro" id="IPR018666">
    <property type="entry name" value="DUF2125"/>
</dbReference>
<dbReference type="RefSeq" id="WP_306681109.1">
    <property type="nucleotide sequence ID" value="NZ_JAVDBT010000013.1"/>
</dbReference>
<proteinExistence type="predicted"/>
<comment type="caution">
    <text evidence="1">The sequence shown here is derived from an EMBL/GenBank/DDBJ whole genome shotgun (WGS) entry which is preliminary data.</text>
</comment>
<reference evidence="1 2" key="1">
    <citation type="submission" date="2023-08" db="EMBL/GenBank/DDBJ databases">
        <title>Characterization of two Paracoccaceae strains isolated from Phycosphere and proposal of Xinfangfangia lacusdiani sp. nov.</title>
        <authorList>
            <person name="Deng Y."/>
            <person name="Zhang Y.Q."/>
        </authorList>
    </citation>
    <scope>NUCLEOTIDE SEQUENCE [LARGE SCALE GENOMIC DNA]</scope>
    <source>
        <strain evidence="1 2">CPCC 101601</strain>
    </source>
</reference>
<dbReference type="Pfam" id="PF09898">
    <property type="entry name" value="DUF2125"/>
    <property type="match status" value="1"/>
</dbReference>
<organism evidence="1 2">
    <name type="scientific">Pseudogemmobacter lacusdianii</name>
    <dbReference type="NCBI Taxonomy" id="3069608"/>
    <lineage>
        <taxon>Bacteria</taxon>
        <taxon>Pseudomonadati</taxon>
        <taxon>Pseudomonadota</taxon>
        <taxon>Alphaproteobacteria</taxon>
        <taxon>Rhodobacterales</taxon>
        <taxon>Paracoccaceae</taxon>
        <taxon>Pseudogemmobacter</taxon>
    </lineage>
</organism>
<dbReference type="Proteomes" id="UP001239680">
    <property type="component" value="Unassembled WGS sequence"/>
</dbReference>